<proteinExistence type="predicted"/>
<evidence type="ECO:0000313" key="2">
    <source>
        <dbReference type="Proteomes" id="UP001152320"/>
    </source>
</evidence>
<sequence>MEKFEEYYAPQKNITWERHRFNTRNQKPNKTIDQYVIYLRNKAKSCEFRTLQDGFIRDRIVCGVNNNNQIRRCLLREDLSLKKAIDICRSSEVTAHQMKSFSTVETEKDLHAFSSVFLLAAEALQRAHLQLPGNDVQFSRAEVGQLVFLLGPLAWLVYDQFARVALKAMRDGGSVIQQYIKAHFGGSPADNRYITDDAFNPLKPLVMCQDFSHNFTKSGDQAQFHTRKLQPNGKFIIWKNWIMAALLDWKANSKLTHHQLTKSHLFPNSSCKMRNHLAEEILNSEASNLMQCFWSSLPDGRFLDSNCCTTGYKQDD</sequence>
<protein>
    <submittedName>
        <fullName evidence="1">Uncharacterized protein</fullName>
    </submittedName>
</protein>
<comment type="caution">
    <text evidence="1">The sequence shown here is derived from an EMBL/GenBank/DDBJ whole genome shotgun (WGS) entry which is preliminary data.</text>
</comment>
<keyword evidence="2" id="KW-1185">Reference proteome</keyword>
<reference evidence="1" key="1">
    <citation type="submission" date="2021-10" db="EMBL/GenBank/DDBJ databases">
        <title>Tropical sea cucumber genome reveals ecological adaptation and Cuvierian tubules defense mechanism.</title>
        <authorList>
            <person name="Chen T."/>
        </authorList>
    </citation>
    <scope>NUCLEOTIDE SEQUENCE</scope>
    <source>
        <strain evidence="1">Nanhai2018</strain>
        <tissue evidence="1">Muscle</tissue>
    </source>
</reference>
<dbReference type="Proteomes" id="UP001152320">
    <property type="component" value="Chromosome 17"/>
</dbReference>
<accession>A0A9Q1BI61</accession>
<organism evidence="1 2">
    <name type="scientific">Holothuria leucospilota</name>
    <name type="common">Black long sea cucumber</name>
    <name type="synonym">Mertensiothuria leucospilota</name>
    <dbReference type="NCBI Taxonomy" id="206669"/>
    <lineage>
        <taxon>Eukaryota</taxon>
        <taxon>Metazoa</taxon>
        <taxon>Echinodermata</taxon>
        <taxon>Eleutherozoa</taxon>
        <taxon>Echinozoa</taxon>
        <taxon>Holothuroidea</taxon>
        <taxon>Aspidochirotacea</taxon>
        <taxon>Aspidochirotida</taxon>
        <taxon>Holothuriidae</taxon>
        <taxon>Holothuria</taxon>
    </lineage>
</organism>
<dbReference type="PANTHER" id="PTHR33198">
    <property type="entry name" value="ANK_REP_REGION DOMAIN-CONTAINING PROTEIN-RELATED"/>
    <property type="match status" value="1"/>
</dbReference>
<gene>
    <name evidence="1" type="ORF">HOLleu_33717</name>
</gene>
<name>A0A9Q1BI61_HOLLE</name>
<evidence type="ECO:0000313" key="1">
    <source>
        <dbReference type="EMBL" id="KAJ8025997.1"/>
    </source>
</evidence>
<dbReference type="AlphaFoldDB" id="A0A9Q1BI61"/>
<dbReference type="EMBL" id="JAIZAY010000017">
    <property type="protein sequence ID" value="KAJ8025997.1"/>
    <property type="molecule type" value="Genomic_DNA"/>
</dbReference>
<dbReference type="OrthoDB" id="8195376at2759"/>